<accession>A0AAX6FTB8</accession>
<dbReference type="EMBL" id="JANAVB010026199">
    <property type="protein sequence ID" value="KAJ6819443.1"/>
    <property type="molecule type" value="Genomic_DNA"/>
</dbReference>
<proteinExistence type="predicted"/>
<dbReference type="Proteomes" id="UP001140949">
    <property type="component" value="Unassembled WGS sequence"/>
</dbReference>
<keyword evidence="2" id="KW-1185">Reference proteome</keyword>
<name>A0AAX6FTB8_IRIPA</name>
<organism evidence="1 2">
    <name type="scientific">Iris pallida</name>
    <name type="common">Sweet iris</name>
    <dbReference type="NCBI Taxonomy" id="29817"/>
    <lineage>
        <taxon>Eukaryota</taxon>
        <taxon>Viridiplantae</taxon>
        <taxon>Streptophyta</taxon>
        <taxon>Embryophyta</taxon>
        <taxon>Tracheophyta</taxon>
        <taxon>Spermatophyta</taxon>
        <taxon>Magnoliopsida</taxon>
        <taxon>Liliopsida</taxon>
        <taxon>Asparagales</taxon>
        <taxon>Iridaceae</taxon>
        <taxon>Iridoideae</taxon>
        <taxon>Irideae</taxon>
        <taxon>Iris</taxon>
    </lineage>
</organism>
<reference evidence="1" key="2">
    <citation type="submission" date="2023-04" db="EMBL/GenBank/DDBJ databases">
        <authorList>
            <person name="Bruccoleri R.E."/>
            <person name="Oakeley E.J."/>
            <person name="Faust A.-M."/>
            <person name="Dessus-Babus S."/>
            <person name="Altorfer M."/>
            <person name="Burckhardt D."/>
            <person name="Oertli M."/>
            <person name="Naumann U."/>
            <person name="Petersen F."/>
            <person name="Wong J."/>
        </authorList>
    </citation>
    <scope>NUCLEOTIDE SEQUENCE</scope>
    <source>
        <strain evidence="1">GSM-AAB239-AS_SAM_17_03QT</strain>
        <tissue evidence="1">Leaf</tissue>
    </source>
</reference>
<evidence type="ECO:0000313" key="1">
    <source>
        <dbReference type="EMBL" id="KAJ6819443.1"/>
    </source>
</evidence>
<reference evidence="1" key="1">
    <citation type="journal article" date="2023" name="GigaByte">
        <title>Genome assembly of the bearded iris, Iris pallida Lam.</title>
        <authorList>
            <person name="Bruccoleri R.E."/>
            <person name="Oakeley E.J."/>
            <person name="Faust A.M.E."/>
            <person name="Altorfer M."/>
            <person name="Dessus-Babus S."/>
            <person name="Burckhardt D."/>
            <person name="Oertli M."/>
            <person name="Naumann U."/>
            <person name="Petersen F."/>
            <person name="Wong J."/>
        </authorList>
    </citation>
    <scope>NUCLEOTIDE SEQUENCE</scope>
    <source>
        <strain evidence="1">GSM-AAB239-AS_SAM_17_03QT</strain>
    </source>
</reference>
<dbReference type="AlphaFoldDB" id="A0AAX6FTB8"/>
<gene>
    <name evidence="1" type="ORF">M6B38_402175</name>
</gene>
<comment type="caution">
    <text evidence="1">The sequence shown here is derived from an EMBL/GenBank/DDBJ whole genome shotgun (WGS) entry which is preliminary data.</text>
</comment>
<sequence length="44" mass="5000">MCNLFTHDHQHLILIQFCTMSSFDPIRLHRAQSSSMLPSIGTPS</sequence>
<protein>
    <submittedName>
        <fullName evidence="1">Uncharacterized protein</fullName>
    </submittedName>
</protein>
<evidence type="ECO:0000313" key="2">
    <source>
        <dbReference type="Proteomes" id="UP001140949"/>
    </source>
</evidence>